<reference evidence="1" key="1">
    <citation type="journal article" date="2021" name="mSystems">
        <title>Bacteria and Archaea Synergistically Convert Glycine Betaine to Biogenic Methane in the Formosa Cold Seep of the South China Sea.</title>
        <authorList>
            <person name="Li L."/>
            <person name="Zhang W."/>
            <person name="Zhang S."/>
            <person name="Song L."/>
            <person name="Sun Q."/>
            <person name="Zhang H."/>
            <person name="Xiang H."/>
            <person name="Dong X."/>
        </authorList>
    </citation>
    <scope>NUCLEOTIDE SEQUENCE</scope>
    <source>
        <strain evidence="1">ZWT</strain>
    </source>
</reference>
<dbReference type="EMBL" id="JAGSOJ010000001">
    <property type="protein sequence ID" value="MCM1989323.1"/>
    <property type="molecule type" value="Genomic_DNA"/>
</dbReference>
<proteinExistence type="predicted"/>
<evidence type="ECO:0000313" key="1">
    <source>
        <dbReference type="EMBL" id="MCM1989323.1"/>
    </source>
</evidence>
<gene>
    <name evidence="1" type="ORF">KDK92_06190</name>
</gene>
<keyword evidence="2" id="KW-1185">Reference proteome</keyword>
<dbReference type="RefSeq" id="WP_250858322.1">
    <property type="nucleotide sequence ID" value="NZ_JAGSOJ010000001.1"/>
</dbReference>
<dbReference type="AlphaFoldDB" id="A0A9J6NYH8"/>
<sequence>MADNFNNINRDNMMNEANLSCTRICREDHSSNHMQLEKCLIANPQHCCTVILEYKTCLVPPIMEHSDVKHTAYVEAVIEKVCPGIVLICGVIQKKIKYTAISQCGREYPDFEKYDDVSFQCSVDADEANEDDLYKITGCDVVSSFGEVVNKGSHQGTCKKVFWKYKQKDIIKIAIRRCSVNGKYTP</sequence>
<reference evidence="1" key="2">
    <citation type="submission" date="2021-04" db="EMBL/GenBank/DDBJ databases">
        <authorList>
            <person name="Dong X."/>
        </authorList>
    </citation>
    <scope>NUCLEOTIDE SEQUENCE</scope>
    <source>
        <strain evidence="1">ZWT</strain>
    </source>
</reference>
<dbReference type="Proteomes" id="UP001056429">
    <property type="component" value="Unassembled WGS sequence"/>
</dbReference>
<comment type="caution">
    <text evidence="1">The sequence shown here is derived from an EMBL/GenBank/DDBJ whole genome shotgun (WGS) entry which is preliminary data.</text>
</comment>
<accession>A0A9J6NYH8</accession>
<protein>
    <submittedName>
        <fullName evidence="1">Uncharacterized protein</fullName>
    </submittedName>
</protein>
<evidence type="ECO:0000313" key="2">
    <source>
        <dbReference type="Proteomes" id="UP001056429"/>
    </source>
</evidence>
<name>A0A9J6NYH8_9CLOT</name>
<organism evidence="1 2">
    <name type="scientific">Oceanirhabdus seepicola</name>
    <dbReference type="NCBI Taxonomy" id="2828781"/>
    <lineage>
        <taxon>Bacteria</taxon>
        <taxon>Bacillati</taxon>
        <taxon>Bacillota</taxon>
        <taxon>Clostridia</taxon>
        <taxon>Eubacteriales</taxon>
        <taxon>Clostridiaceae</taxon>
        <taxon>Oceanirhabdus</taxon>
    </lineage>
</organism>